<sequence length="214" mass="21433">MIQIILFFFISHLKAEAISNSDSLSQPQTSETNFLPYAQPALGTGLLYGPGFPGILGTGFHGGLHSIGHLNGGFNALGATGQGYHGKNYFGKHGLAKEGGGVGYGIQNGFKGAYSNKGGYGNQFIGGNSNTFSKERVFSQNKNFGSGVKGSFGTGFGILGGHQGSGGYGGLGTFGAGGSGGQGLYVAKGVGGGGYGHHGHKLATLHGKGLGAIG</sequence>
<evidence type="ECO:0000256" key="1">
    <source>
        <dbReference type="SAM" id="SignalP"/>
    </source>
</evidence>
<organism evidence="2 3">
    <name type="scientific">Trichonephila clavata</name>
    <name type="common">Joro spider</name>
    <name type="synonym">Nephila clavata</name>
    <dbReference type="NCBI Taxonomy" id="2740835"/>
    <lineage>
        <taxon>Eukaryota</taxon>
        <taxon>Metazoa</taxon>
        <taxon>Ecdysozoa</taxon>
        <taxon>Arthropoda</taxon>
        <taxon>Chelicerata</taxon>
        <taxon>Arachnida</taxon>
        <taxon>Araneae</taxon>
        <taxon>Araneomorphae</taxon>
        <taxon>Entelegynae</taxon>
        <taxon>Araneoidea</taxon>
        <taxon>Nephilidae</taxon>
        <taxon>Trichonephila</taxon>
    </lineage>
</organism>
<gene>
    <name evidence="2" type="ORF">TNCT_442801</name>
</gene>
<evidence type="ECO:0000313" key="2">
    <source>
        <dbReference type="EMBL" id="GFR03989.1"/>
    </source>
</evidence>
<evidence type="ECO:0000313" key="3">
    <source>
        <dbReference type="Proteomes" id="UP000887116"/>
    </source>
</evidence>
<feature type="chain" id="PRO_5036446260" evidence="1">
    <location>
        <begin position="18"/>
        <end position="214"/>
    </location>
</feature>
<keyword evidence="3" id="KW-1185">Reference proteome</keyword>
<accession>A0A8X6GIV6</accession>
<reference evidence="2" key="1">
    <citation type="submission" date="2020-07" db="EMBL/GenBank/DDBJ databases">
        <title>Multicomponent nature underlies the extraordinary mechanical properties of spider dragline silk.</title>
        <authorList>
            <person name="Kono N."/>
            <person name="Nakamura H."/>
            <person name="Mori M."/>
            <person name="Yoshida Y."/>
            <person name="Ohtoshi R."/>
            <person name="Malay A.D."/>
            <person name="Moran D.A.P."/>
            <person name="Tomita M."/>
            <person name="Numata K."/>
            <person name="Arakawa K."/>
        </authorList>
    </citation>
    <scope>NUCLEOTIDE SEQUENCE</scope>
</reference>
<dbReference type="EMBL" id="BMAO01035486">
    <property type="protein sequence ID" value="GFR03989.1"/>
    <property type="molecule type" value="Genomic_DNA"/>
</dbReference>
<dbReference type="Proteomes" id="UP000887116">
    <property type="component" value="Unassembled WGS sequence"/>
</dbReference>
<dbReference type="AlphaFoldDB" id="A0A8X6GIV6"/>
<keyword evidence="1" id="KW-0732">Signal</keyword>
<proteinExistence type="predicted"/>
<protein>
    <submittedName>
        <fullName evidence="2">Uncharacterized protein</fullName>
    </submittedName>
</protein>
<feature type="signal peptide" evidence="1">
    <location>
        <begin position="1"/>
        <end position="17"/>
    </location>
</feature>
<comment type="caution">
    <text evidence="2">The sequence shown here is derived from an EMBL/GenBank/DDBJ whole genome shotgun (WGS) entry which is preliminary data.</text>
</comment>
<dbReference type="OrthoDB" id="6433192at2759"/>
<name>A0A8X6GIV6_TRICU</name>